<evidence type="ECO:0000256" key="3">
    <source>
        <dbReference type="ARBA" id="ARBA00022801"/>
    </source>
</evidence>
<name>A0A521AHI6_9BACT</name>
<dbReference type="InterPro" id="IPR001547">
    <property type="entry name" value="Glyco_hydro_5"/>
</dbReference>
<protein>
    <recommendedName>
        <fullName evidence="2">mannan endo-1,4-beta-mannosidase</fullName>
        <ecNumber evidence="2">3.2.1.78</ecNumber>
    </recommendedName>
</protein>
<dbReference type="SUPFAM" id="SSF51445">
    <property type="entry name" value="(Trans)glycosidases"/>
    <property type="match status" value="1"/>
</dbReference>
<evidence type="ECO:0000256" key="1">
    <source>
        <dbReference type="ARBA" id="ARBA00001678"/>
    </source>
</evidence>
<dbReference type="InterPro" id="IPR017853">
    <property type="entry name" value="GH"/>
</dbReference>
<proteinExistence type="predicted"/>
<dbReference type="PROSITE" id="PS51257">
    <property type="entry name" value="PROKAR_LIPOPROTEIN"/>
    <property type="match status" value="1"/>
</dbReference>
<reference evidence="6 7" key="1">
    <citation type="submission" date="2017-05" db="EMBL/GenBank/DDBJ databases">
        <authorList>
            <person name="Varghese N."/>
            <person name="Submissions S."/>
        </authorList>
    </citation>
    <scope>NUCLEOTIDE SEQUENCE [LARGE SCALE GENOMIC DNA]</scope>
    <source>
        <strain evidence="6 7">DSM 21985</strain>
    </source>
</reference>
<sequence>MKHLYNRLFGYLFILTLFFGACSVKKEKPSSDFVTVDGIRFVVSDTTYSYVGTNFWYGAYLGQAGELGNRERLKKELDFLVGHGITNLRVMGASEESVFDNSLDPVYINEDVSYNDDLLIGLDYLLAEMDKRGMKAVIFLNNYWEWSGGMSTYQSWYSDQEAIDPADGDWPGFMDFSAEFYKNEEANRAWRDYIEQLIKRENTITGKPYYEDPAIMAWQLANEPRPGQGEITQQKHDIYVEWVEETAAFIKSHDPNHLVSTGSEGEMGSLNSMDIFVDAHDSEYIDYLTFHMWAKNWSWIDPYDMEGTYQNALDNAAAYIESHVAVADSLNKPIVMEEFGFPRDGESYERNSPVQYRNLYYEMVFEKVEQYEAFAGSNFWSWGGFGEAQNEDFWWQPGDPFTGDPPQEPQGLNSVFADDSTTLQIIKNHAENL</sequence>
<dbReference type="EC" id="3.2.1.78" evidence="2"/>
<keyword evidence="4" id="KW-0326">Glycosidase</keyword>
<evidence type="ECO:0000313" key="7">
    <source>
        <dbReference type="Proteomes" id="UP000317557"/>
    </source>
</evidence>
<dbReference type="InterPro" id="IPR045053">
    <property type="entry name" value="MAN-like"/>
</dbReference>
<organism evidence="6 7">
    <name type="scientific">Gracilimonas mengyeensis</name>
    <dbReference type="NCBI Taxonomy" id="1302730"/>
    <lineage>
        <taxon>Bacteria</taxon>
        <taxon>Pseudomonadati</taxon>
        <taxon>Balneolota</taxon>
        <taxon>Balneolia</taxon>
        <taxon>Balneolales</taxon>
        <taxon>Balneolaceae</taxon>
        <taxon>Gracilimonas</taxon>
    </lineage>
</organism>
<keyword evidence="7" id="KW-1185">Reference proteome</keyword>
<dbReference type="GO" id="GO:0016985">
    <property type="term" value="F:mannan endo-1,4-beta-mannosidase activity"/>
    <property type="evidence" value="ECO:0007669"/>
    <property type="project" value="TreeGrafter"/>
</dbReference>
<dbReference type="Gene3D" id="3.20.20.80">
    <property type="entry name" value="Glycosidases"/>
    <property type="match status" value="1"/>
</dbReference>
<dbReference type="Pfam" id="PF26410">
    <property type="entry name" value="GH5_mannosidase"/>
    <property type="match status" value="1"/>
</dbReference>
<keyword evidence="3" id="KW-0378">Hydrolase</keyword>
<evidence type="ECO:0000256" key="2">
    <source>
        <dbReference type="ARBA" id="ARBA00012706"/>
    </source>
</evidence>
<comment type="catalytic activity">
    <reaction evidence="1">
        <text>Random hydrolysis of (1-&gt;4)-beta-D-mannosidic linkages in mannans, galactomannans and glucomannans.</text>
        <dbReference type="EC" id="3.2.1.78"/>
    </reaction>
</comment>
<feature type="domain" description="Glycoside hydrolase family 5" evidence="5">
    <location>
        <begin position="31"/>
        <end position="433"/>
    </location>
</feature>
<dbReference type="PANTHER" id="PTHR31451:SF40">
    <property type="entry name" value="GLYCOSIDE HYDROLASE FAMILY 5 DOMAIN-CONTAINING PROTEIN"/>
    <property type="match status" value="1"/>
</dbReference>
<evidence type="ECO:0000256" key="4">
    <source>
        <dbReference type="ARBA" id="ARBA00023295"/>
    </source>
</evidence>
<dbReference type="RefSeq" id="WP_221930202.1">
    <property type="nucleotide sequence ID" value="NZ_FXTP01000001.1"/>
</dbReference>
<evidence type="ECO:0000313" key="6">
    <source>
        <dbReference type="EMBL" id="SMO34269.1"/>
    </source>
</evidence>
<accession>A0A521AHI6</accession>
<dbReference type="EMBL" id="FXTP01000001">
    <property type="protein sequence ID" value="SMO34269.1"/>
    <property type="molecule type" value="Genomic_DNA"/>
</dbReference>
<dbReference type="PANTHER" id="PTHR31451">
    <property type="match status" value="1"/>
</dbReference>
<dbReference type="AlphaFoldDB" id="A0A521AHI6"/>
<evidence type="ECO:0000259" key="5">
    <source>
        <dbReference type="Pfam" id="PF26410"/>
    </source>
</evidence>
<dbReference type="Proteomes" id="UP000317557">
    <property type="component" value="Unassembled WGS sequence"/>
</dbReference>
<gene>
    <name evidence="6" type="ORF">SAMN06265219_101144</name>
</gene>